<protein>
    <recommendedName>
        <fullName evidence="5">Non-ribosomal peptide synthetase</fullName>
    </recommendedName>
</protein>
<evidence type="ECO:0000313" key="4">
    <source>
        <dbReference type="Proteomes" id="UP000033684"/>
    </source>
</evidence>
<gene>
    <name evidence="3" type="ORF">VZ94_03975</name>
</gene>
<keyword evidence="4" id="KW-1185">Reference proteome</keyword>
<reference evidence="4" key="1">
    <citation type="submission" date="2015-03" db="EMBL/GenBank/DDBJ databases">
        <title>Draft genome sequence of a novel methanotroph (Sn10-6) isolated from flooded ricefield rhizosphere in India.</title>
        <authorList>
            <person name="Pandit P.S."/>
            <person name="Pore S.D."/>
            <person name="Arora P."/>
            <person name="Kapse N.G."/>
            <person name="Dhakephalkar P.K."/>
            <person name="Rahalkar M.C."/>
        </authorList>
    </citation>
    <scope>NUCLEOTIDE SEQUENCE [LARGE SCALE GENOMIC DNA]</scope>
    <source>
        <strain evidence="4">Sn10-6</strain>
    </source>
</reference>
<feature type="domain" description="AMP-dependent synthetase/ligase" evidence="1">
    <location>
        <begin position="493"/>
        <end position="582"/>
    </location>
</feature>
<dbReference type="GO" id="GO:0047527">
    <property type="term" value="F:2,3-dihydroxybenzoate-serine ligase activity"/>
    <property type="evidence" value="ECO:0007669"/>
    <property type="project" value="TreeGrafter"/>
</dbReference>
<dbReference type="InterPro" id="IPR001242">
    <property type="entry name" value="Condensation_dom"/>
</dbReference>
<organism evidence="3 4">
    <name type="scientific">Methylocucumis oryzae</name>
    <dbReference type="NCBI Taxonomy" id="1632867"/>
    <lineage>
        <taxon>Bacteria</taxon>
        <taxon>Pseudomonadati</taxon>
        <taxon>Pseudomonadota</taxon>
        <taxon>Gammaproteobacteria</taxon>
        <taxon>Methylococcales</taxon>
        <taxon>Methylococcaceae</taxon>
        <taxon>Methylocucumis</taxon>
    </lineage>
</organism>
<dbReference type="RefSeq" id="WP_045778248.1">
    <property type="nucleotide sequence ID" value="NZ_LAJX01000029.1"/>
</dbReference>
<dbReference type="GO" id="GO:0009366">
    <property type="term" value="C:enterobactin synthetase complex"/>
    <property type="evidence" value="ECO:0007669"/>
    <property type="project" value="TreeGrafter"/>
</dbReference>
<evidence type="ECO:0008006" key="5">
    <source>
        <dbReference type="Google" id="ProtNLM"/>
    </source>
</evidence>
<dbReference type="SUPFAM" id="SSF52777">
    <property type="entry name" value="CoA-dependent acyltransferases"/>
    <property type="match status" value="2"/>
</dbReference>
<feature type="domain" description="Condensation" evidence="2">
    <location>
        <begin position="34"/>
        <end position="469"/>
    </location>
</feature>
<dbReference type="GO" id="GO:0009239">
    <property type="term" value="P:enterobactin biosynthetic process"/>
    <property type="evidence" value="ECO:0007669"/>
    <property type="project" value="TreeGrafter"/>
</dbReference>
<dbReference type="Pfam" id="PF00668">
    <property type="entry name" value="Condensation"/>
    <property type="match status" value="1"/>
</dbReference>
<dbReference type="PANTHER" id="PTHR45527">
    <property type="entry name" value="NONRIBOSOMAL PEPTIDE SYNTHETASE"/>
    <property type="match status" value="1"/>
</dbReference>
<accession>A0A0F3ILA6</accession>
<dbReference type="GO" id="GO:0005829">
    <property type="term" value="C:cytosol"/>
    <property type="evidence" value="ECO:0007669"/>
    <property type="project" value="TreeGrafter"/>
</dbReference>
<dbReference type="Gene3D" id="3.30.559.10">
    <property type="entry name" value="Chloramphenicol acetyltransferase-like domain"/>
    <property type="match status" value="1"/>
</dbReference>
<proteinExistence type="predicted"/>
<evidence type="ECO:0000259" key="1">
    <source>
        <dbReference type="Pfam" id="PF00501"/>
    </source>
</evidence>
<reference evidence="3 4" key="2">
    <citation type="journal article" date="2016" name="Microb. Ecol.">
        <title>Genome Characteristics of a Novel Type I Methanotroph (Sn10-6) Isolated from a Flooded Indian Rice Field.</title>
        <authorList>
            <person name="Rahalkar M.C."/>
            <person name="Pandit P.S."/>
            <person name="Dhakephalkar P.K."/>
            <person name="Pore S."/>
            <person name="Arora P."/>
            <person name="Kapse N."/>
        </authorList>
    </citation>
    <scope>NUCLEOTIDE SEQUENCE [LARGE SCALE GENOMIC DNA]</scope>
    <source>
        <strain evidence="3 4">Sn10-6</strain>
    </source>
</reference>
<dbReference type="Gene3D" id="3.40.50.12780">
    <property type="entry name" value="N-terminal domain of ligase-like"/>
    <property type="match status" value="1"/>
</dbReference>
<dbReference type="PATRIC" id="fig|1632867.3.peg.3509"/>
<dbReference type="PANTHER" id="PTHR45527:SF1">
    <property type="entry name" value="FATTY ACID SYNTHASE"/>
    <property type="match status" value="1"/>
</dbReference>
<evidence type="ECO:0000313" key="3">
    <source>
        <dbReference type="EMBL" id="KJV07530.1"/>
    </source>
</evidence>
<dbReference type="Gene3D" id="3.30.559.30">
    <property type="entry name" value="Nonribosomal peptide synthetase, condensation domain"/>
    <property type="match status" value="1"/>
</dbReference>
<dbReference type="AlphaFoldDB" id="A0A0F3ILA6"/>
<comment type="caution">
    <text evidence="3">The sequence shown here is derived from an EMBL/GenBank/DDBJ whole genome shotgun (WGS) entry which is preliminary data.</text>
</comment>
<dbReference type="OrthoDB" id="9757559at2"/>
<dbReference type="Pfam" id="PF00501">
    <property type="entry name" value="AMP-binding"/>
    <property type="match status" value="1"/>
</dbReference>
<dbReference type="InterPro" id="IPR042099">
    <property type="entry name" value="ANL_N_sf"/>
</dbReference>
<sequence>MLHTSSEAIQPDVNETHDIEQTVEQAAVDNLTTRQPLSEGQKGLWVLQKMHPESSAYNVPIAFSWRQPVDIAVLAQCYQYLLTTFPILTTRIIEEQGELYQITRAPDLSAFRHENADELSEAHLQQRLQTLSKQTFNLEQESLFRMTVWTSRQQPTTVLLVLHHIITDGRSSALLLSALVNAYHAFINDELPQSLPQPVSRYYDFVNAQQQMLITAEGQAHLTYWQQQLSELPHLDLAYDYPITANKTSKGQSVHSSVPPLLTRQLKALANEHKTSLSDVLLSAFFVLLFRYTGQTDMGLGMPTLGRHDKRYDEILGYFVNMMVVRAQLKPQQTFSELIKALQLTVIDGLDHAAYPFPALVRTLTHQSPLYQVAFAYQNFAPGHDNGWLPELEFNPDIRQEGADALGLEIYEQAGGLQLSMDFDANIFNESSVLALLKHYTILLAELVKNPERALSDYDVLTQVEQRLILNEWNHTPKPNDLNVTEQTLPELFQQQAKHTPKRIALIAGKQSISYKELHQAVRQLTRQLLKLTVKPGDVVAVSLNRSPEAVISLLAVFQAGAIYLPIDPDLPAARIEVMINPCWRALISD</sequence>
<dbReference type="SUPFAM" id="SSF56801">
    <property type="entry name" value="Acetyl-CoA synthetase-like"/>
    <property type="match status" value="1"/>
</dbReference>
<dbReference type="GO" id="GO:0043041">
    <property type="term" value="P:amino acid activation for nonribosomal peptide biosynthetic process"/>
    <property type="evidence" value="ECO:0007669"/>
    <property type="project" value="TreeGrafter"/>
</dbReference>
<dbReference type="EMBL" id="LAJX01000029">
    <property type="protein sequence ID" value="KJV07530.1"/>
    <property type="molecule type" value="Genomic_DNA"/>
</dbReference>
<dbReference type="InterPro" id="IPR023213">
    <property type="entry name" value="CAT-like_dom_sf"/>
</dbReference>
<dbReference type="GO" id="GO:0031177">
    <property type="term" value="F:phosphopantetheine binding"/>
    <property type="evidence" value="ECO:0007669"/>
    <property type="project" value="TreeGrafter"/>
</dbReference>
<evidence type="ECO:0000259" key="2">
    <source>
        <dbReference type="Pfam" id="PF00668"/>
    </source>
</evidence>
<dbReference type="InterPro" id="IPR000873">
    <property type="entry name" value="AMP-dep_synth/lig_dom"/>
</dbReference>
<name>A0A0F3ILA6_9GAMM</name>
<dbReference type="Proteomes" id="UP000033684">
    <property type="component" value="Unassembled WGS sequence"/>
</dbReference>